<feature type="domain" description="ABC transporter" evidence="1">
    <location>
        <begin position="12"/>
        <end position="55"/>
    </location>
</feature>
<dbReference type="InterPro" id="IPR027417">
    <property type="entry name" value="P-loop_NTPase"/>
</dbReference>
<protein>
    <recommendedName>
        <fullName evidence="1">ABC transporter domain-containing protein</fullName>
    </recommendedName>
</protein>
<dbReference type="EMBL" id="ATBY01000002">
    <property type="protein sequence ID" value="EPD70935.1"/>
    <property type="molecule type" value="Genomic_DNA"/>
</dbReference>
<dbReference type="SUPFAM" id="SSF52540">
    <property type="entry name" value="P-loop containing nucleoside triphosphate hydrolases"/>
    <property type="match status" value="1"/>
</dbReference>
<keyword evidence="3" id="KW-1185">Reference proteome</keyword>
<reference evidence="2 3" key="1">
    <citation type="submission" date="2013-05" db="EMBL/GenBank/DDBJ databases">
        <title>The Genome Sequence of Corynebacterium pyruviciproducens 1773O (ATCC BAA-1742).</title>
        <authorList>
            <consortium name="The Broad Institute Genomics Platform"/>
            <person name="Earl A."/>
            <person name="Ward D."/>
            <person name="Feldgarden M."/>
            <person name="Gevers D."/>
            <person name="Tong J."/>
            <person name="Walker B."/>
            <person name="Young S."/>
            <person name="Zeng Q."/>
            <person name="Gargeya S."/>
            <person name="Fitzgerald M."/>
            <person name="Haas B."/>
            <person name="Abouelleil A."/>
            <person name="Allen A.W."/>
            <person name="Alvarado L."/>
            <person name="Arachchi H.M."/>
            <person name="Berlin A.M."/>
            <person name="Chapman S.B."/>
            <person name="Gainer-Dewar J."/>
            <person name="Goldberg J."/>
            <person name="Griggs A."/>
            <person name="Gujja S."/>
            <person name="Hansen M."/>
            <person name="Howarth C."/>
            <person name="Imamovic A."/>
            <person name="Ireland A."/>
            <person name="Larimer J."/>
            <person name="McCowan C."/>
            <person name="Murphy C."/>
            <person name="Pearson M."/>
            <person name="Poon T.W."/>
            <person name="Priest M."/>
            <person name="Roberts A."/>
            <person name="Saif S."/>
            <person name="Shea T."/>
            <person name="Sisk P."/>
            <person name="Sykes S."/>
            <person name="Wortman J."/>
            <person name="Nusbaum C."/>
            <person name="Birren B."/>
        </authorList>
    </citation>
    <scope>NUCLEOTIDE SEQUENCE [LARGE SCALE GENOMIC DNA]</scope>
    <source>
        <strain evidence="2 3">ATCC BAA-1742</strain>
    </source>
</reference>
<comment type="caution">
    <text evidence="2">The sequence shown here is derived from an EMBL/GenBank/DDBJ whole genome shotgun (WGS) entry which is preliminary data.</text>
</comment>
<dbReference type="AlphaFoldDB" id="S2Z9A0"/>
<dbReference type="HOGENOM" id="CLU_000604_66_4_11"/>
<dbReference type="GO" id="GO:0005524">
    <property type="term" value="F:ATP binding"/>
    <property type="evidence" value="ECO:0007669"/>
    <property type="project" value="InterPro"/>
</dbReference>
<evidence type="ECO:0000313" key="3">
    <source>
        <dbReference type="Proteomes" id="UP000014408"/>
    </source>
</evidence>
<proteinExistence type="predicted"/>
<name>S2Z9A0_9CORY</name>
<sequence length="139" mass="15236">MVPLPPHVGDTSEQVELSTWADETIASLSGGQAHRASLACALVGDPEVLLLDEPTVGLDPLTRQALWYQFRELADRGTALFISSHVMDEAMRCDSTLVMREGQFLAHAPMEQIMKETSTATPEDAFVELIRRDGSCAQH</sequence>
<dbReference type="eggNOG" id="COG1131">
    <property type="taxonomic scope" value="Bacteria"/>
</dbReference>
<evidence type="ECO:0000259" key="1">
    <source>
        <dbReference type="Pfam" id="PF00005"/>
    </source>
</evidence>
<dbReference type="Pfam" id="PF00005">
    <property type="entry name" value="ABC_tran"/>
    <property type="match status" value="1"/>
</dbReference>
<dbReference type="RefSeq" id="WP_016457154.1">
    <property type="nucleotide sequence ID" value="NZ_KE150446.1"/>
</dbReference>
<gene>
    <name evidence="2" type="ORF">HMPREF1219_00230</name>
</gene>
<dbReference type="Gene3D" id="3.40.50.300">
    <property type="entry name" value="P-loop containing nucleotide triphosphate hydrolases"/>
    <property type="match status" value="1"/>
</dbReference>
<accession>S2Z9A0</accession>
<dbReference type="Proteomes" id="UP000014408">
    <property type="component" value="Unassembled WGS sequence"/>
</dbReference>
<dbReference type="PANTHER" id="PTHR43038">
    <property type="entry name" value="ATP-BINDING CASSETTE, SUB-FAMILY H, MEMBER 1"/>
    <property type="match status" value="1"/>
</dbReference>
<dbReference type="STRING" id="1125779.HMPREF1219_00230"/>
<dbReference type="GO" id="GO:0016887">
    <property type="term" value="F:ATP hydrolysis activity"/>
    <property type="evidence" value="ECO:0007669"/>
    <property type="project" value="InterPro"/>
</dbReference>
<evidence type="ECO:0000313" key="2">
    <source>
        <dbReference type="EMBL" id="EPD70935.1"/>
    </source>
</evidence>
<dbReference type="PATRIC" id="fig|1125779.3.peg.219"/>
<dbReference type="PANTHER" id="PTHR43038:SF3">
    <property type="entry name" value="ABC TRANSPORTER G FAMILY MEMBER 20 ISOFORM X1"/>
    <property type="match status" value="1"/>
</dbReference>
<dbReference type="InterPro" id="IPR003439">
    <property type="entry name" value="ABC_transporter-like_ATP-bd"/>
</dbReference>
<organism evidence="2 3">
    <name type="scientific">Corynebacterium pyruviciproducens ATCC BAA-1742</name>
    <dbReference type="NCBI Taxonomy" id="1125779"/>
    <lineage>
        <taxon>Bacteria</taxon>
        <taxon>Bacillati</taxon>
        <taxon>Actinomycetota</taxon>
        <taxon>Actinomycetes</taxon>
        <taxon>Mycobacteriales</taxon>
        <taxon>Corynebacteriaceae</taxon>
        <taxon>Corynebacterium</taxon>
    </lineage>
</organism>